<organism evidence="1 2">
    <name type="scientific">Mycolicibacterium hippocampi</name>
    <dbReference type="NCBI Taxonomy" id="659824"/>
    <lineage>
        <taxon>Bacteria</taxon>
        <taxon>Bacillati</taxon>
        <taxon>Actinomycetota</taxon>
        <taxon>Actinomycetes</taxon>
        <taxon>Mycobacteriales</taxon>
        <taxon>Mycobacteriaceae</taxon>
        <taxon>Mycolicibacterium</taxon>
    </lineage>
</organism>
<name>A0A7I9ZMI1_9MYCO</name>
<reference evidence="1 2" key="1">
    <citation type="journal article" date="2019" name="Emerg. Microbes Infect.">
        <title>Comprehensive subspecies identification of 175 nontuberculous mycobacteria species based on 7547 genomic profiles.</title>
        <authorList>
            <person name="Matsumoto Y."/>
            <person name="Kinjo T."/>
            <person name="Motooka D."/>
            <person name="Nabeya D."/>
            <person name="Jung N."/>
            <person name="Uechi K."/>
            <person name="Horii T."/>
            <person name="Iida T."/>
            <person name="Fujita J."/>
            <person name="Nakamura S."/>
        </authorList>
    </citation>
    <scope>NUCLEOTIDE SEQUENCE [LARGE SCALE GENOMIC DNA]</scope>
    <source>
        <strain evidence="1 2">JCM 30996</strain>
    </source>
</reference>
<gene>
    <name evidence="1" type="ORF">MHIP_27130</name>
</gene>
<accession>A0A7I9ZMI1</accession>
<evidence type="ECO:0000313" key="1">
    <source>
        <dbReference type="EMBL" id="GFH02230.1"/>
    </source>
</evidence>
<evidence type="ECO:0000313" key="2">
    <source>
        <dbReference type="Proteomes" id="UP000465304"/>
    </source>
</evidence>
<keyword evidence="2" id="KW-1185">Reference proteome</keyword>
<comment type="caution">
    <text evidence="1">The sequence shown here is derived from an EMBL/GenBank/DDBJ whole genome shotgun (WGS) entry which is preliminary data.</text>
</comment>
<proteinExistence type="predicted"/>
<dbReference type="Proteomes" id="UP000465304">
    <property type="component" value="Unassembled WGS sequence"/>
</dbReference>
<sequence>MRSLNHRIRAHRDAAPTYQLTDRLHEGRTARVSVDGIAGTVSAWLADLDVHSPLAEDLAQTVRDGQWAAAYAIADRLSVEVTIAV</sequence>
<dbReference type="AlphaFoldDB" id="A0A7I9ZMI1"/>
<protein>
    <submittedName>
        <fullName evidence="1">Uncharacterized protein</fullName>
    </submittedName>
</protein>
<dbReference type="EMBL" id="BLLB01000002">
    <property type="protein sequence ID" value="GFH02230.1"/>
    <property type="molecule type" value="Genomic_DNA"/>
</dbReference>